<dbReference type="GO" id="GO:0005975">
    <property type="term" value="P:carbohydrate metabolic process"/>
    <property type="evidence" value="ECO:0007669"/>
    <property type="project" value="InterPro"/>
</dbReference>
<comment type="catalytic activity">
    <reaction evidence="1">
        <text>Hydrolysis of terminal non-reducing N-acetyl-D-hexosamine residues in N-acetyl-beta-D-hexosaminides.</text>
        <dbReference type="EC" id="3.2.1.52"/>
    </reaction>
</comment>
<evidence type="ECO:0000256" key="1">
    <source>
        <dbReference type="ARBA" id="ARBA00001231"/>
    </source>
</evidence>
<dbReference type="EMBL" id="FWXR01000001">
    <property type="protein sequence ID" value="SMC37615.1"/>
    <property type="molecule type" value="Genomic_DNA"/>
</dbReference>
<evidence type="ECO:0000256" key="2">
    <source>
        <dbReference type="ARBA" id="ARBA00005336"/>
    </source>
</evidence>
<dbReference type="Proteomes" id="UP000192656">
    <property type="component" value="Unassembled WGS sequence"/>
</dbReference>
<dbReference type="AlphaFoldDB" id="A0A1W1YN56"/>
<evidence type="ECO:0000256" key="3">
    <source>
        <dbReference type="ARBA" id="ARBA00012663"/>
    </source>
</evidence>
<dbReference type="InterPro" id="IPR017853">
    <property type="entry name" value="GH"/>
</dbReference>
<dbReference type="GO" id="GO:0004563">
    <property type="term" value="F:beta-N-acetylhexosaminidase activity"/>
    <property type="evidence" value="ECO:0007669"/>
    <property type="project" value="UniProtKB-EC"/>
</dbReference>
<dbReference type="NCBIfam" id="NF003740">
    <property type="entry name" value="PRK05337.1"/>
    <property type="match status" value="1"/>
</dbReference>
<keyword evidence="5" id="KW-0326">Glycosidase</keyword>
<name>A0A1W1YN56_9HYPH</name>
<evidence type="ECO:0000313" key="8">
    <source>
        <dbReference type="Proteomes" id="UP000192656"/>
    </source>
</evidence>
<evidence type="ECO:0000259" key="6">
    <source>
        <dbReference type="Pfam" id="PF00933"/>
    </source>
</evidence>
<dbReference type="Gene3D" id="3.20.20.300">
    <property type="entry name" value="Glycoside hydrolase, family 3, N-terminal domain"/>
    <property type="match status" value="1"/>
</dbReference>
<dbReference type="Pfam" id="PF00933">
    <property type="entry name" value="Glyco_hydro_3"/>
    <property type="match status" value="1"/>
</dbReference>
<proteinExistence type="inferred from homology"/>
<dbReference type="RefSeq" id="WP_084408360.1">
    <property type="nucleotide sequence ID" value="NZ_FWXR01000001.1"/>
</dbReference>
<keyword evidence="8" id="KW-1185">Reference proteome</keyword>
<dbReference type="OrthoDB" id="9786661at2"/>
<comment type="similarity">
    <text evidence="2">Belongs to the glycosyl hydrolase 3 family.</text>
</comment>
<dbReference type="SUPFAM" id="SSF51445">
    <property type="entry name" value="(Trans)glycosidases"/>
    <property type="match status" value="1"/>
</dbReference>
<reference evidence="7 8" key="1">
    <citation type="submission" date="2017-04" db="EMBL/GenBank/DDBJ databases">
        <authorList>
            <person name="Afonso C.L."/>
            <person name="Miller P.J."/>
            <person name="Scott M.A."/>
            <person name="Spackman E."/>
            <person name="Goraichik I."/>
            <person name="Dimitrov K.M."/>
            <person name="Suarez D.L."/>
            <person name="Swayne D.E."/>
        </authorList>
    </citation>
    <scope>NUCLEOTIDE SEQUENCE [LARGE SCALE GENOMIC DNA]</scope>
    <source>
        <strain evidence="7 8">CGMCC 1.10972</strain>
    </source>
</reference>
<evidence type="ECO:0000313" key="7">
    <source>
        <dbReference type="EMBL" id="SMC37615.1"/>
    </source>
</evidence>
<sequence length="340" mass="36586">MSDAKSWIAAPLGYAPSRDERAFFEGERPWGFILFGRNLASPSQLAELVEELKEIGGRETTPIFIDQEGGRIRRLKPPFAPQRPAPGVIGPLYREDPERAIRAAFLHGRLLAADLAAYGINANCVPCLDVPVAGAHDIIGDRALHSDPEVVAVLGRAMAEGTMAGAALPVMKHMPGHGRGRADSHHELPVVFTEHGELAETDFLPFARLADLPCAMTAHILYHAIDPERCATLSPRVVSETIRAEIGFDGLLMTDDISMKALTGSFRDLSAQALAAGCDLVLHCNGDMAEMREVAKATRHLTGDAERRAARAETVISGASDKVDVEALSEEYESLLAIAA</sequence>
<evidence type="ECO:0000256" key="4">
    <source>
        <dbReference type="ARBA" id="ARBA00022801"/>
    </source>
</evidence>
<dbReference type="InterPro" id="IPR001764">
    <property type="entry name" value="Glyco_hydro_3_N"/>
</dbReference>
<keyword evidence="4" id="KW-0378">Hydrolase</keyword>
<organism evidence="7 8">
    <name type="scientific">Fulvimarina manganoxydans</name>
    <dbReference type="NCBI Taxonomy" id="937218"/>
    <lineage>
        <taxon>Bacteria</taxon>
        <taxon>Pseudomonadati</taxon>
        <taxon>Pseudomonadota</taxon>
        <taxon>Alphaproteobacteria</taxon>
        <taxon>Hyphomicrobiales</taxon>
        <taxon>Aurantimonadaceae</taxon>
        <taxon>Fulvimarina</taxon>
    </lineage>
</organism>
<dbReference type="EC" id="3.2.1.52" evidence="3"/>
<dbReference type="InterPro" id="IPR050226">
    <property type="entry name" value="NagZ_Beta-hexosaminidase"/>
</dbReference>
<accession>A0A1W1YN56</accession>
<dbReference type="InterPro" id="IPR036962">
    <property type="entry name" value="Glyco_hydro_3_N_sf"/>
</dbReference>
<evidence type="ECO:0000256" key="5">
    <source>
        <dbReference type="ARBA" id="ARBA00023295"/>
    </source>
</evidence>
<dbReference type="STRING" id="937218.SAMN06297251_101497"/>
<dbReference type="PANTHER" id="PTHR30480:SF13">
    <property type="entry name" value="BETA-HEXOSAMINIDASE"/>
    <property type="match status" value="1"/>
</dbReference>
<dbReference type="PANTHER" id="PTHR30480">
    <property type="entry name" value="BETA-HEXOSAMINIDASE-RELATED"/>
    <property type="match status" value="1"/>
</dbReference>
<protein>
    <recommendedName>
        <fullName evidence="3">beta-N-acetylhexosaminidase</fullName>
        <ecNumber evidence="3">3.2.1.52</ecNumber>
    </recommendedName>
</protein>
<gene>
    <name evidence="7" type="ORF">SAMN06297251_101497</name>
</gene>
<dbReference type="GO" id="GO:0009254">
    <property type="term" value="P:peptidoglycan turnover"/>
    <property type="evidence" value="ECO:0007669"/>
    <property type="project" value="TreeGrafter"/>
</dbReference>
<feature type="domain" description="Glycoside hydrolase family 3 N-terminal" evidence="6">
    <location>
        <begin position="31"/>
        <end position="302"/>
    </location>
</feature>